<feature type="domain" description="Histidine kinase" evidence="7">
    <location>
        <begin position="633"/>
        <end position="883"/>
    </location>
</feature>
<evidence type="ECO:0000313" key="10">
    <source>
        <dbReference type="Proteomes" id="UP000009168"/>
    </source>
</evidence>
<dbReference type="GO" id="GO:0005886">
    <property type="term" value="C:plasma membrane"/>
    <property type="evidence" value="ECO:0007669"/>
    <property type="project" value="TreeGrafter"/>
</dbReference>
<evidence type="ECO:0000256" key="1">
    <source>
        <dbReference type="ARBA" id="ARBA00000085"/>
    </source>
</evidence>
<dbReference type="InParanoid" id="Q22D27"/>
<dbReference type="Gene3D" id="1.10.287.130">
    <property type="match status" value="1"/>
</dbReference>
<evidence type="ECO:0000256" key="4">
    <source>
        <dbReference type="ARBA" id="ARBA00022679"/>
    </source>
</evidence>
<evidence type="ECO:0000256" key="3">
    <source>
        <dbReference type="ARBA" id="ARBA00022553"/>
    </source>
</evidence>
<dbReference type="InterPro" id="IPR005467">
    <property type="entry name" value="His_kinase_dom"/>
</dbReference>
<keyword evidence="4" id="KW-0808">Transferase</keyword>
<evidence type="ECO:0000256" key="5">
    <source>
        <dbReference type="ARBA" id="ARBA00022777"/>
    </source>
</evidence>
<dbReference type="SUPFAM" id="SSF55874">
    <property type="entry name" value="ATPase domain of HSP90 chaperone/DNA topoisomerase II/histidine kinase"/>
    <property type="match status" value="1"/>
</dbReference>
<dbReference type="InterPro" id="IPR001789">
    <property type="entry name" value="Sig_transdc_resp-reg_receiver"/>
</dbReference>
<dbReference type="SMART" id="SM00388">
    <property type="entry name" value="HisKA"/>
    <property type="match status" value="1"/>
</dbReference>
<dbReference type="SUPFAM" id="SSF52172">
    <property type="entry name" value="CheY-like"/>
    <property type="match status" value="1"/>
</dbReference>
<proteinExistence type="predicted"/>
<keyword evidence="10" id="KW-1185">Reference proteome</keyword>
<dbReference type="InterPro" id="IPR036890">
    <property type="entry name" value="HATPase_C_sf"/>
</dbReference>
<dbReference type="CDD" id="cd00082">
    <property type="entry name" value="HisKA"/>
    <property type="match status" value="1"/>
</dbReference>
<dbReference type="HOGENOM" id="CLU_250385_0_0_1"/>
<dbReference type="SMART" id="SM00448">
    <property type="entry name" value="REC"/>
    <property type="match status" value="1"/>
</dbReference>
<dbReference type="EMBL" id="GG662361">
    <property type="protein sequence ID" value="EAR83226.2"/>
    <property type="molecule type" value="Genomic_DNA"/>
</dbReference>
<dbReference type="PROSITE" id="PS50109">
    <property type="entry name" value="HIS_KIN"/>
    <property type="match status" value="1"/>
</dbReference>
<comment type="catalytic activity">
    <reaction evidence="1">
        <text>ATP + protein L-histidine = ADP + protein N-phospho-L-histidine.</text>
        <dbReference type="EC" id="2.7.13.3"/>
    </reaction>
</comment>
<dbReference type="PANTHER" id="PTHR43047:SF72">
    <property type="entry name" value="OSMOSENSING HISTIDINE PROTEIN KINASE SLN1"/>
    <property type="match status" value="1"/>
</dbReference>
<dbReference type="OrthoDB" id="60033at2759"/>
<protein>
    <recommendedName>
        <fullName evidence="2">histidine kinase</fullName>
        <ecNumber evidence="2">2.7.13.3</ecNumber>
    </recommendedName>
</protein>
<dbReference type="PROSITE" id="PS50110">
    <property type="entry name" value="RESPONSE_REGULATORY"/>
    <property type="match status" value="1"/>
</dbReference>
<sequence>MLHFLYLILRYLFQGKIFDVRSDIGIIISTFIIFAVILFQDFNEERDREVQYQQNGISPLQQNKQKQEFDILSRQKIRDQFNYIKKESKIDQESKCLNQQQQRENNQFNYKQIEDQNKKQNSSSFDFQELQKTGILIINDKKEVVKINSQFVQFFEEKTNQQIKLESTQVDKRSLREELLLINLKFNNSKLFQSHNNQYHEQLNSLQNNAIFSETNVDKDFFSLIPDQNKQNSADLKQNQNANDSIIKFKEEECQQCIDKNVLMPINVSAHELEDTFIKQNGAQNISNTLQFIHLNNSLTSNSPLYDLENQQNLNATQRTPINYQININNYRINNFQKQNNFQQTSVSSQQFTEGLSKLKQCHIPENIDQLFEDYKGDICLSQVIDFLIKQQPQEIIDSKTNQTNTCKHCQKLINQQNSQAKNKKYPQSQFYKIQIDSNYLIISQIYKDKSNKKKIIDYKIGCFLNTQDASYDLCQKCKTSNPDFSTSVHIANRKMSLIYGDNKTLNQIKEESQTSSKRIESLKQIVNISNSKIDSSQKHYNYKTKPYHVAKICSLMSESDNDHLQRINLNCQTNETSQIKQKDQYNSNEEVQTNIEQTQYLFSIEVTQTDFEIVSENLKNKMDKYRQKLLCSISHELRTPLNCIISMLDMLNMKNDISDANKNYFVNPALFSSYILLNTINDILDMAEVNRSGKIKMLFQEFSPINLCHECLNFIKLQAQQKNLQLIFEYDEFVPKLIYTDLNKTRQVLLNLLSNALKFTQKGNITIKLSYSQENILQIDVSDTGCGIAPEKLKKIFFNFTQPEFDIYSNQSHHNSNQKEYLNSQLSLQFNNNNNNNNSKNAGLGLNISYILAKCLGDNRTLNVQSELGKGSTFTFYIVSQCQNRKGCTYLPVPQLECFNSQRSKYQQDSEYSENNQIQKSFFARNQYQMNQDEIEIQNSQELTTKSISQNNIRGLENNLYIETFKNSNRSQERSKNHHLQSKNGLCLSFNNLRVSPDQDKNNLDSFHSDRNFDHMKELFPESESDNLNSKSKTKSLQTSLVQINFNKTAFQIIQHASNICNQIYSYRDIQEDQHNLNLQVRGSQGNIHSPQTTSKEFFQASKQQSNSKRNSICEDEFHIKILSSNNNLLKNKCSEINIASQKDMKDSDRSINKKLNLSNQHCSISLSSLTQNKNCQLSNKLPLNQIHQEKHNLENFEETQYSNKKVNSELCNQVLKNNYLNYFNSPKQEESCDVMSECTEKKFPNQSEKLKVCEKPQKLQRKKMILKIDQNHQTSKSSDNLCNIQVNKNYQFQGGCLKKDQHVNQNSNQPQNSSSSLNSFIMVESRQNIQENSHEGIKHVHINNQINNFQLLIASQNKQRKCQCPQILIVDDNEFNIYALQIRLKMYSFIIDAATSGFEALDLIKKKKEHSCCNKYSLVFMDIDMPVMNGYQTTEKILQFYKKLKAEPPVISACSAYIQESDKQKAYQVGMKYYITKPINTQSFENVLAQVFQLES</sequence>
<evidence type="ECO:0000259" key="8">
    <source>
        <dbReference type="PROSITE" id="PS50110"/>
    </source>
</evidence>
<dbReference type="SMART" id="SM00387">
    <property type="entry name" value="HATPase_c"/>
    <property type="match status" value="1"/>
</dbReference>
<dbReference type="GO" id="GO:0009927">
    <property type="term" value="F:histidine phosphotransfer kinase activity"/>
    <property type="evidence" value="ECO:0007669"/>
    <property type="project" value="TreeGrafter"/>
</dbReference>
<dbReference type="Pfam" id="PF00072">
    <property type="entry name" value="Response_reg"/>
    <property type="match status" value="1"/>
</dbReference>
<dbReference type="GeneID" id="7832160"/>
<dbReference type="eggNOG" id="KOG0519">
    <property type="taxonomic scope" value="Eukaryota"/>
</dbReference>
<dbReference type="PANTHER" id="PTHR43047">
    <property type="entry name" value="TWO-COMPONENT HISTIDINE PROTEIN KINASE"/>
    <property type="match status" value="1"/>
</dbReference>
<evidence type="ECO:0000259" key="7">
    <source>
        <dbReference type="PROSITE" id="PS50109"/>
    </source>
</evidence>
<evidence type="ECO:0000256" key="6">
    <source>
        <dbReference type="PROSITE-ProRule" id="PRU00169"/>
    </source>
</evidence>
<dbReference type="KEGG" id="tet:TTHERM_01002910"/>
<dbReference type="GO" id="GO:0000155">
    <property type="term" value="F:phosphorelay sensor kinase activity"/>
    <property type="evidence" value="ECO:0007669"/>
    <property type="project" value="InterPro"/>
</dbReference>
<organism evidence="9 10">
    <name type="scientific">Tetrahymena thermophila (strain SB210)</name>
    <dbReference type="NCBI Taxonomy" id="312017"/>
    <lineage>
        <taxon>Eukaryota</taxon>
        <taxon>Sar</taxon>
        <taxon>Alveolata</taxon>
        <taxon>Ciliophora</taxon>
        <taxon>Intramacronucleata</taxon>
        <taxon>Oligohymenophorea</taxon>
        <taxon>Hymenostomatida</taxon>
        <taxon>Tetrahymenina</taxon>
        <taxon>Tetrahymenidae</taxon>
        <taxon>Tetrahymena</taxon>
    </lineage>
</organism>
<dbReference type="Pfam" id="PF00512">
    <property type="entry name" value="HisKA"/>
    <property type="match status" value="1"/>
</dbReference>
<dbReference type="Proteomes" id="UP000009168">
    <property type="component" value="Unassembled WGS sequence"/>
</dbReference>
<dbReference type="InterPro" id="IPR004358">
    <property type="entry name" value="Sig_transdc_His_kin-like_C"/>
</dbReference>
<feature type="modified residue" description="4-aspartylphosphate" evidence="6">
    <location>
        <position position="1424"/>
    </location>
</feature>
<dbReference type="Gene3D" id="3.30.565.10">
    <property type="entry name" value="Histidine kinase-like ATPase, C-terminal domain"/>
    <property type="match status" value="1"/>
</dbReference>
<keyword evidence="3 6" id="KW-0597">Phosphoprotein</keyword>
<evidence type="ECO:0000256" key="2">
    <source>
        <dbReference type="ARBA" id="ARBA00012438"/>
    </source>
</evidence>
<name>Q22D27_TETTS</name>
<dbReference type="InterPro" id="IPR003661">
    <property type="entry name" value="HisK_dim/P_dom"/>
</dbReference>
<dbReference type="InterPro" id="IPR003594">
    <property type="entry name" value="HATPase_dom"/>
</dbReference>
<accession>Q22D27</accession>
<dbReference type="Gene3D" id="3.40.50.2300">
    <property type="match status" value="1"/>
</dbReference>
<feature type="domain" description="Response regulatory" evidence="8">
    <location>
        <begin position="1368"/>
        <end position="1494"/>
    </location>
</feature>
<reference evidence="10" key="1">
    <citation type="journal article" date="2006" name="PLoS Biol.">
        <title>Macronuclear genome sequence of the ciliate Tetrahymena thermophila, a model eukaryote.</title>
        <authorList>
            <person name="Eisen J.A."/>
            <person name="Coyne R.S."/>
            <person name="Wu M."/>
            <person name="Wu D."/>
            <person name="Thiagarajan M."/>
            <person name="Wortman J.R."/>
            <person name="Badger J.H."/>
            <person name="Ren Q."/>
            <person name="Amedeo P."/>
            <person name="Jones K.M."/>
            <person name="Tallon L.J."/>
            <person name="Delcher A.L."/>
            <person name="Salzberg S.L."/>
            <person name="Silva J.C."/>
            <person name="Haas B.J."/>
            <person name="Majoros W.H."/>
            <person name="Farzad M."/>
            <person name="Carlton J.M."/>
            <person name="Smith R.K. Jr."/>
            <person name="Garg J."/>
            <person name="Pearlman R.E."/>
            <person name="Karrer K.M."/>
            <person name="Sun L."/>
            <person name="Manning G."/>
            <person name="Elde N.C."/>
            <person name="Turkewitz A.P."/>
            <person name="Asai D.J."/>
            <person name="Wilkes D.E."/>
            <person name="Wang Y."/>
            <person name="Cai H."/>
            <person name="Collins K."/>
            <person name="Stewart B.A."/>
            <person name="Lee S.R."/>
            <person name="Wilamowska K."/>
            <person name="Weinberg Z."/>
            <person name="Ruzzo W.L."/>
            <person name="Wloga D."/>
            <person name="Gaertig J."/>
            <person name="Frankel J."/>
            <person name="Tsao C.-C."/>
            <person name="Gorovsky M.A."/>
            <person name="Keeling P.J."/>
            <person name="Waller R.F."/>
            <person name="Patron N.J."/>
            <person name="Cherry J.M."/>
            <person name="Stover N.A."/>
            <person name="Krieger C.J."/>
            <person name="del Toro C."/>
            <person name="Ryder H.F."/>
            <person name="Williamson S.C."/>
            <person name="Barbeau R.A."/>
            <person name="Hamilton E.P."/>
            <person name="Orias E."/>
        </authorList>
    </citation>
    <scope>NUCLEOTIDE SEQUENCE [LARGE SCALE GENOMIC DNA]</scope>
    <source>
        <strain evidence="10">SB210</strain>
    </source>
</reference>
<gene>
    <name evidence="9" type="ORF">TTHERM_01002910</name>
</gene>
<keyword evidence="5" id="KW-0418">Kinase</keyword>
<evidence type="ECO:0000313" key="9">
    <source>
        <dbReference type="EMBL" id="EAR83226.2"/>
    </source>
</evidence>
<dbReference type="InterPro" id="IPR036097">
    <property type="entry name" value="HisK_dim/P_sf"/>
</dbReference>
<dbReference type="CDD" id="cd17546">
    <property type="entry name" value="REC_hyHK_CKI1_RcsC-like"/>
    <property type="match status" value="1"/>
</dbReference>
<dbReference type="InterPro" id="IPR011006">
    <property type="entry name" value="CheY-like_superfamily"/>
</dbReference>
<dbReference type="STRING" id="312017.Q22D27"/>
<dbReference type="EC" id="2.7.13.3" evidence="2"/>
<dbReference type="PRINTS" id="PR00344">
    <property type="entry name" value="BCTRLSENSOR"/>
</dbReference>
<dbReference type="Pfam" id="PF02518">
    <property type="entry name" value="HATPase_c"/>
    <property type="match status" value="1"/>
</dbReference>
<dbReference type="SUPFAM" id="SSF47384">
    <property type="entry name" value="Homodimeric domain of signal transducing histidine kinase"/>
    <property type="match status" value="1"/>
</dbReference>
<dbReference type="RefSeq" id="XP_001030889.2">
    <property type="nucleotide sequence ID" value="XM_001030889.2"/>
</dbReference>